<reference evidence="6" key="1">
    <citation type="submission" date="2021-01" db="EMBL/GenBank/DDBJ databases">
        <authorList>
            <person name="Corre E."/>
            <person name="Pelletier E."/>
            <person name="Niang G."/>
            <person name="Scheremetjew M."/>
            <person name="Finn R."/>
            <person name="Kale V."/>
            <person name="Holt S."/>
            <person name="Cochrane G."/>
            <person name="Meng A."/>
            <person name="Brown T."/>
            <person name="Cohen L."/>
        </authorList>
    </citation>
    <scope>NUCLEOTIDE SEQUENCE</scope>
    <source>
        <strain evidence="6">CCMP281</strain>
    </source>
</reference>
<evidence type="ECO:0000313" key="6">
    <source>
        <dbReference type="EMBL" id="CAE0151406.1"/>
    </source>
</evidence>
<accession>A0A6T9PAD1</accession>
<gene>
    <name evidence="6" type="ORF">HERI1096_LOCUS38922</name>
    <name evidence="7" type="ORF">HERI1096_LOCUS38923</name>
</gene>
<feature type="transmembrane region" description="Helical" evidence="5">
    <location>
        <begin position="46"/>
        <end position="66"/>
    </location>
</feature>
<name>A0A6T9PAD1_9EUKA</name>
<dbReference type="PANTHER" id="PTHR23051">
    <property type="entry name" value="SOLUTE CARRIER FAMILY 35, MEMBER F5"/>
    <property type="match status" value="1"/>
</dbReference>
<organism evidence="6">
    <name type="scientific">Haptolina ericina</name>
    <dbReference type="NCBI Taxonomy" id="156174"/>
    <lineage>
        <taxon>Eukaryota</taxon>
        <taxon>Haptista</taxon>
        <taxon>Haptophyta</taxon>
        <taxon>Prymnesiophyceae</taxon>
        <taxon>Prymnesiales</taxon>
        <taxon>Prymnesiaceae</taxon>
        <taxon>Haptolina</taxon>
    </lineage>
</organism>
<keyword evidence="4 5" id="KW-0472">Membrane</keyword>
<dbReference type="AlphaFoldDB" id="A0A6T9PAD1"/>
<evidence type="ECO:0008006" key="8">
    <source>
        <dbReference type="Google" id="ProtNLM"/>
    </source>
</evidence>
<feature type="transmembrane region" description="Helical" evidence="5">
    <location>
        <begin position="105"/>
        <end position="126"/>
    </location>
</feature>
<dbReference type="PANTHER" id="PTHR23051:SF0">
    <property type="entry name" value="SOLUTE CARRIER FAMILY 35 MEMBER F5"/>
    <property type="match status" value="1"/>
</dbReference>
<evidence type="ECO:0000256" key="3">
    <source>
        <dbReference type="ARBA" id="ARBA00022989"/>
    </source>
</evidence>
<feature type="transmembrane region" description="Helical" evidence="5">
    <location>
        <begin position="73"/>
        <end position="93"/>
    </location>
</feature>
<feature type="transmembrane region" description="Helical" evidence="5">
    <location>
        <begin position="12"/>
        <end position="34"/>
    </location>
</feature>
<comment type="subcellular location">
    <subcellularLocation>
        <location evidence="1">Membrane</location>
        <topology evidence="1">Multi-pass membrane protein</topology>
    </subcellularLocation>
</comment>
<protein>
    <recommendedName>
        <fullName evidence="8">EamA domain-containing protein</fullName>
    </recommendedName>
</protein>
<evidence type="ECO:0000256" key="4">
    <source>
        <dbReference type="ARBA" id="ARBA00023136"/>
    </source>
</evidence>
<keyword evidence="2 5" id="KW-0812">Transmembrane</keyword>
<evidence type="ECO:0000313" key="7">
    <source>
        <dbReference type="EMBL" id="CAE0151408.1"/>
    </source>
</evidence>
<dbReference type="GO" id="GO:0016020">
    <property type="term" value="C:membrane"/>
    <property type="evidence" value="ECO:0007669"/>
    <property type="project" value="UniProtKB-SubCell"/>
</dbReference>
<sequence length="173" mass="18537">MIKKMVPSERALPMPFLFGLMGLMNTLLLWPLIFAFDRFHLESFVLPQRATLIAMTLNALFGTVLANMLLARAMLLASPLIATVGLSLSIPLAMLSDIVRQRAQFTSGVLTGTVAVWIGFIAVSAADHIEKYLTAQAPSCFLAARIKTRGHGGVPVRVTRGDTGGARGKSGGK</sequence>
<evidence type="ECO:0000256" key="5">
    <source>
        <dbReference type="SAM" id="Phobius"/>
    </source>
</evidence>
<evidence type="ECO:0000256" key="1">
    <source>
        <dbReference type="ARBA" id="ARBA00004141"/>
    </source>
</evidence>
<proteinExistence type="predicted"/>
<dbReference type="EMBL" id="HBHX01070506">
    <property type="protein sequence ID" value="CAE0151406.1"/>
    <property type="molecule type" value="Transcribed_RNA"/>
</dbReference>
<keyword evidence="3 5" id="KW-1133">Transmembrane helix</keyword>
<dbReference type="EMBL" id="HBHX01070507">
    <property type="protein sequence ID" value="CAE0151408.1"/>
    <property type="molecule type" value="Transcribed_RNA"/>
</dbReference>
<evidence type="ECO:0000256" key="2">
    <source>
        <dbReference type="ARBA" id="ARBA00022692"/>
    </source>
</evidence>